<evidence type="ECO:0000256" key="5">
    <source>
        <dbReference type="ARBA" id="ARBA00023242"/>
    </source>
</evidence>
<dbReference type="SMART" id="SM00355">
    <property type="entry name" value="ZnF_C2H2"/>
    <property type="match status" value="2"/>
</dbReference>
<dbReference type="GO" id="GO:0008270">
    <property type="term" value="F:zinc ion binding"/>
    <property type="evidence" value="ECO:0007669"/>
    <property type="project" value="UniProtKB-KW"/>
</dbReference>
<dbReference type="InterPro" id="IPR036236">
    <property type="entry name" value="Znf_C2H2_sf"/>
</dbReference>
<gene>
    <name evidence="9" type="ORF">G7Y89_g196</name>
</gene>
<dbReference type="PROSITE" id="PS00028">
    <property type="entry name" value="ZINC_FINGER_C2H2_1"/>
    <property type="match status" value="2"/>
</dbReference>
<feature type="region of interest" description="Disordered" evidence="7">
    <location>
        <begin position="281"/>
        <end position="319"/>
    </location>
</feature>
<keyword evidence="3" id="KW-0805">Transcription regulation</keyword>
<evidence type="ECO:0000256" key="4">
    <source>
        <dbReference type="ARBA" id="ARBA00023163"/>
    </source>
</evidence>
<dbReference type="PROSITE" id="PS50157">
    <property type="entry name" value="ZINC_FINGER_C2H2_2"/>
    <property type="match status" value="2"/>
</dbReference>
<reference evidence="9 10" key="1">
    <citation type="submission" date="2020-03" db="EMBL/GenBank/DDBJ databases">
        <title>Draft Genome Sequence of Cudoniella acicularis.</title>
        <authorList>
            <person name="Buettner E."/>
            <person name="Kellner H."/>
        </authorList>
    </citation>
    <scope>NUCLEOTIDE SEQUENCE [LARGE SCALE GENOMIC DNA]</scope>
    <source>
        <strain evidence="9 10">DSM 108380</strain>
    </source>
</reference>
<dbReference type="Proteomes" id="UP000566819">
    <property type="component" value="Unassembled WGS sequence"/>
</dbReference>
<comment type="caution">
    <text evidence="9">The sequence shown here is derived from an EMBL/GenBank/DDBJ whole genome shotgun (WGS) entry which is preliminary data.</text>
</comment>
<keyword evidence="2" id="KW-0862">Zinc</keyword>
<feature type="domain" description="C2H2-type" evidence="8">
    <location>
        <begin position="52"/>
        <end position="79"/>
    </location>
</feature>
<feature type="domain" description="C2H2-type" evidence="8">
    <location>
        <begin position="24"/>
        <end position="51"/>
    </location>
</feature>
<dbReference type="CDD" id="cd12148">
    <property type="entry name" value="fungal_TF_MHR"/>
    <property type="match status" value="1"/>
</dbReference>
<dbReference type="GO" id="GO:0000981">
    <property type="term" value="F:DNA-binding transcription factor activity, RNA polymerase II-specific"/>
    <property type="evidence" value="ECO:0007669"/>
    <property type="project" value="InterPro"/>
</dbReference>
<evidence type="ECO:0000256" key="1">
    <source>
        <dbReference type="ARBA" id="ARBA00022723"/>
    </source>
</evidence>
<dbReference type="InterPro" id="IPR013087">
    <property type="entry name" value="Znf_C2H2_type"/>
</dbReference>
<feature type="compositionally biased region" description="Low complexity" evidence="7">
    <location>
        <begin position="299"/>
        <end position="310"/>
    </location>
</feature>
<evidence type="ECO:0000256" key="2">
    <source>
        <dbReference type="ARBA" id="ARBA00022833"/>
    </source>
</evidence>
<dbReference type="InterPro" id="IPR036864">
    <property type="entry name" value="Zn2-C6_fun-type_DNA-bd_sf"/>
</dbReference>
<dbReference type="OrthoDB" id="654211at2759"/>
<dbReference type="SUPFAM" id="SSF57701">
    <property type="entry name" value="Zn2/Cys6 DNA-binding domain"/>
    <property type="match status" value="1"/>
</dbReference>
<keyword evidence="4" id="KW-0804">Transcription</keyword>
<dbReference type="EMBL" id="JAAMPI010000006">
    <property type="protein sequence ID" value="KAF4637901.1"/>
    <property type="molecule type" value="Genomic_DNA"/>
</dbReference>
<proteinExistence type="predicted"/>
<evidence type="ECO:0000313" key="10">
    <source>
        <dbReference type="Proteomes" id="UP000566819"/>
    </source>
</evidence>
<dbReference type="AlphaFoldDB" id="A0A8H4W947"/>
<dbReference type="Gene3D" id="3.30.160.60">
    <property type="entry name" value="Classic Zinc Finger"/>
    <property type="match status" value="1"/>
</dbReference>
<organism evidence="9 10">
    <name type="scientific">Cudoniella acicularis</name>
    <dbReference type="NCBI Taxonomy" id="354080"/>
    <lineage>
        <taxon>Eukaryota</taxon>
        <taxon>Fungi</taxon>
        <taxon>Dikarya</taxon>
        <taxon>Ascomycota</taxon>
        <taxon>Pezizomycotina</taxon>
        <taxon>Leotiomycetes</taxon>
        <taxon>Helotiales</taxon>
        <taxon>Tricladiaceae</taxon>
        <taxon>Cudoniella</taxon>
    </lineage>
</organism>
<feature type="compositionally biased region" description="Polar residues" evidence="7">
    <location>
        <begin position="187"/>
        <end position="197"/>
    </location>
</feature>
<evidence type="ECO:0000256" key="6">
    <source>
        <dbReference type="PROSITE-ProRule" id="PRU00042"/>
    </source>
</evidence>
<keyword evidence="1" id="KW-0479">Metal-binding</keyword>
<evidence type="ECO:0000259" key="8">
    <source>
        <dbReference type="PROSITE" id="PS50157"/>
    </source>
</evidence>
<dbReference type="PANTHER" id="PTHR47660">
    <property type="entry name" value="TRANSCRIPTION FACTOR WITH C2H2 AND ZN(2)-CYS(6) DNA BINDING DOMAIN (EUROFUNG)-RELATED-RELATED"/>
    <property type="match status" value="1"/>
</dbReference>
<keyword evidence="10" id="KW-1185">Reference proteome</keyword>
<dbReference type="PANTHER" id="PTHR47660:SF7">
    <property type="entry name" value="TRANSCRIPTION FACTOR WITH C2H2 AND ZN(2)-CYS(6) DNA BINDING DOMAIN (EUROFUNG)"/>
    <property type="match status" value="1"/>
</dbReference>
<evidence type="ECO:0000256" key="3">
    <source>
        <dbReference type="ARBA" id="ARBA00023015"/>
    </source>
</evidence>
<dbReference type="SMART" id="SM00066">
    <property type="entry name" value="GAL4"/>
    <property type="match status" value="1"/>
</dbReference>
<feature type="compositionally biased region" description="Basic and acidic residues" evidence="7">
    <location>
        <begin position="174"/>
        <end position="186"/>
    </location>
</feature>
<dbReference type="CDD" id="cd00067">
    <property type="entry name" value="GAL4"/>
    <property type="match status" value="1"/>
</dbReference>
<sequence>MHNALPSTAQEAAEFEPALEPPRLPCLECQRTFGRVEHLTRHARSHTKERLLKCVHCRKGFYRIDALRRHEQIHDESKRSLRGKGVRACYPCAIARRKCSGGPVCSGCQQRSLDCRYPDTSKSSKANPTSRPHEAESSLHSSTEQIAANHHESPMSCSNASSAEIRPQPSASENDDHSMDSNRSAHLDSSPTRSGLDQPSPLDRALGQNLQGLSEPWFEGNLSSINWLPYDWNPDFQAGVNAVASPQNHSPQSSRTHQVGEMDFENTVDNTFSNYHRSPQELAHNSQSHIRSDVGDGRSTSSPGSLSTQSAGHYYVNGDGARLPRVKRTPYQFGDSHVPLDATETQDPRSTFSFPGMDESTASKMGTSNANPLPLSTYNEISRAFELTCITSALYPTFSSISFPSTEILSHFIHLYIENFQSVLPFVHPITLDVSKCQWLFVLALAAAGSHFADVQDPGLYAVPMHEFLRRAIQIVAENGYDRLESLLLTQIKLLNSTGNVLVRSQKTSPGKLGMEKKAFEGLDIASGLHVGIPFPNAAFTFPRRCDSRNTMPRGSPSLQSTLQRIYVEKNIPSSTGEFSRILCVHALFRRTWEVENYFSQPLTLWDPTAERQDMRTIEDSGPVWLPDIPTYTKWRNSACDCLDILHWHANSIIGAASGIEHPTVIHLHLARVILLTPFRKIVELAHLMAGESTTSDGNRISTLTKHIQRWATEDQYKARLAMIHAGVLLWHVRRYSIDAFYEPSSVFLATLALWAYGRFAAHTSGLNNNRDKDGESPTNHDEDAESLFPTSMQLDRPADDELVQLFVKRGTTMRANIMGVGNLCSPKGHVRVLVEGRRLLRGLKKWGTLRGAMRTLEMLAEGRVENTLQEQNYLPLESETLRKDAKRD</sequence>
<evidence type="ECO:0000256" key="7">
    <source>
        <dbReference type="SAM" id="MobiDB-lite"/>
    </source>
</evidence>
<keyword evidence="6" id="KW-0863">Zinc-finger</keyword>
<feature type="region of interest" description="Disordered" evidence="7">
    <location>
        <begin position="117"/>
        <end position="206"/>
    </location>
</feature>
<feature type="compositionally biased region" description="Polar residues" evidence="7">
    <location>
        <begin position="120"/>
        <end position="130"/>
    </location>
</feature>
<dbReference type="PROSITE" id="PS00463">
    <property type="entry name" value="ZN2_CY6_FUNGAL_1"/>
    <property type="match status" value="1"/>
</dbReference>
<evidence type="ECO:0000313" key="9">
    <source>
        <dbReference type="EMBL" id="KAF4637901.1"/>
    </source>
</evidence>
<dbReference type="InterPro" id="IPR001138">
    <property type="entry name" value="Zn2Cys6_DnaBD"/>
</dbReference>
<dbReference type="Gene3D" id="4.10.240.10">
    <property type="entry name" value="Zn(2)-C6 fungal-type DNA-binding domain"/>
    <property type="match status" value="1"/>
</dbReference>
<name>A0A8H4W947_9HELO</name>
<accession>A0A8H4W947</accession>
<dbReference type="SUPFAM" id="SSF57667">
    <property type="entry name" value="beta-beta-alpha zinc fingers"/>
    <property type="match status" value="1"/>
</dbReference>
<keyword evidence="5" id="KW-0539">Nucleus</keyword>
<protein>
    <recommendedName>
        <fullName evidence="8">C2H2-type domain-containing protein</fullName>
    </recommendedName>
</protein>